<sequence length="65" mass="6678">MIPLQSAPDGGVYVALGLLVLLAVLSVRRSEGAHDLGVERLAPLLPLLVAFGALVLYLAVTGLGQ</sequence>
<protein>
    <submittedName>
        <fullName evidence="2">MYXO-CTERM sorting domain-containing protein</fullName>
    </submittedName>
</protein>
<dbReference type="EMBL" id="JBHUDO010000004">
    <property type="protein sequence ID" value="MFD1647720.1"/>
    <property type="molecule type" value="Genomic_DNA"/>
</dbReference>
<dbReference type="Proteomes" id="UP001597034">
    <property type="component" value="Unassembled WGS sequence"/>
</dbReference>
<keyword evidence="1" id="KW-1133">Transmembrane helix</keyword>
<feature type="transmembrane region" description="Helical" evidence="1">
    <location>
        <begin position="12"/>
        <end position="29"/>
    </location>
</feature>
<dbReference type="AlphaFoldDB" id="A0ABD6DQX2"/>
<evidence type="ECO:0000313" key="2">
    <source>
        <dbReference type="EMBL" id="MFD1647720.1"/>
    </source>
</evidence>
<proteinExistence type="predicted"/>
<dbReference type="NCBIfam" id="TIGR03382">
    <property type="entry name" value="GC_trans_RRR"/>
    <property type="match status" value="1"/>
</dbReference>
<name>A0ABD6DQX2_9EURY</name>
<keyword evidence="1" id="KW-0812">Transmembrane</keyword>
<feature type="transmembrane region" description="Helical" evidence="1">
    <location>
        <begin position="41"/>
        <end position="60"/>
    </location>
</feature>
<gene>
    <name evidence="2" type="ORF">ACFSBL_18670</name>
</gene>
<evidence type="ECO:0000256" key="1">
    <source>
        <dbReference type="SAM" id="Phobius"/>
    </source>
</evidence>
<dbReference type="InterPro" id="IPR017756">
    <property type="entry name" value="TM_Gly-Cys-Arg_CS"/>
</dbReference>
<keyword evidence="1" id="KW-0472">Membrane</keyword>
<dbReference type="RefSeq" id="WP_256401800.1">
    <property type="nucleotide sequence ID" value="NZ_JANHJR010000004.1"/>
</dbReference>
<evidence type="ECO:0000313" key="3">
    <source>
        <dbReference type="Proteomes" id="UP001597034"/>
    </source>
</evidence>
<comment type="caution">
    <text evidence="2">The sequence shown here is derived from an EMBL/GenBank/DDBJ whole genome shotgun (WGS) entry which is preliminary data.</text>
</comment>
<reference evidence="2 3" key="1">
    <citation type="journal article" date="2019" name="Int. J. Syst. Evol. Microbiol.">
        <title>The Global Catalogue of Microorganisms (GCM) 10K type strain sequencing project: providing services to taxonomists for standard genome sequencing and annotation.</title>
        <authorList>
            <consortium name="The Broad Institute Genomics Platform"/>
            <consortium name="The Broad Institute Genome Sequencing Center for Infectious Disease"/>
            <person name="Wu L."/>
            <person name="Ma J."/>
        </authorList>
    </citation>
    <scope>NUCLEOTIDE SEQUENCE [LARGE SCALE GENOMIC DNA]</scope>
    <source>
        <strain evidence="2 3">CGMCC 1.10390</strain>
    </source>
</reference>
<accession>A0ABD6DQX2</accession>
<keyword evidence="3" id="KW-1185">Reference proteome</keyword>
<organism evidence="2 3">
    <name type="scientific">Haloarchaeobius litoreus</name>
    <dbReference type="NCBI Taxonomy" id="755306"/>
    <lineage>
        <taxon>Archaea</taxon>
        <taxon>Methanobacteriati</taxon>
        <taxon>Methanobacteriota</taxon>
        <taxon>Stenosarchaea group</taxon>
        <taxon>Halobacteria</taxon>
        <taxon>Halobacteriales</taxon>
        <taxon>Halorubellaceae</taxon>
        <taxon>Haloarchaeobius</taxon>
    </lineage>
</organism>